<feature type="domain" description="DUF6534" evidence="2">
    <location>
        <begin position="180"/>
        <end position="266"/>
    </location>
</feature>
<keyword evidence="1" id="KW-0812">Transmembrane</keyword>
<dbReference type="InterPro" id="IPR045339">
    <property type="entry name" value="DUF6534"/>
</dbReference>
<gene>
    <name evidence="3" type="ORF">E1B28_003701</name>
</gene>
<comment type="caution">
    <text evidence="3">The sequence shown here is derived from an EMBL/GenBank/DDBJ whole genome shotgun (WGS) entry which is preliminary data.</text>
</comment>
<name>A0A9P8ABL4_9AGAR</name>
<dbReference type="RefSeq" id="XP_043012723.1">
    <property type="nucleotide sequence ID" value="XM_043148131.1"/>
</dbReference>
<dbReference type="AlphaFoldDB" id="A0A9P8ABL4"/>
<accession>A0A9P8ABL4</accession>
<proteinExistence type="predicted"/>
<organism evidence="3 4">
    <name type="scientific">Marasmius oreades</name>
    <name type="common">fairy-ring Marasmius</name>
    <dbReference type="NCBI Taxonomy" id="181124"/>
    <lineage>
        <taxon>Eukaryota</taxon>
        <taxon>Fungi</taxon>
        <taxon>Dikarya</taxon>
        <taxon>Basidiomycota</taxon>
        <taxon>Agaricomycotina</taxon>
        <taxon>Agaricomycetes</taxon>
        <taxon>Agaricomycetidae</taxon>
        <taxon>Agaricales</taxon>
        <taxon>Marasmiineae</taxon>
        <taxon>Marasmiaceae</taxon>
        <taxon>Marasmius</taxon>
    </lineage>
</organism>
<evidence type="ECO:0000313" key="3">
    <source>
        <dbReference type="EMBL" id="KAG7096253.1"/>
    </source>
</evidence>
<dbReference type="PANTHER" id="PTHR40465">
    <property type="entry name" value="CHROMOSOME 1, WHOLE GENOME SHOTGUN SEQUENCE"/>
    <property type="match status" value="1"/>
</dbReference>
<feature type="transmembrane region" description="Helical" evidence="1">
    <location>
        <begin position="100"/>
        <end position="121"/>
    </location>
</feature>
<dbReference type="GeneID" id="66072777"/>
<dbReference type="OrthoDB" id="3263055at2759"/>
<dbReference type="Pfam" id="PF20152">
    <property type="entry name" value="DUF6534"/>
    <property type="match status" value="1"/>
</dbReference>
<feature type="transmembrane region" description="Helical" evidence="1">
    <location>
        <begin position="63"/>
        <end position="85"/>
    </location>
</feature>
<feature type="transmembrane region" description="Helical" evidence="1">
    <location>
        <begin position="20"/>
        <end position="43"/>
    </location>
</feature>
<evidence type="ECO:0000259" key="2">
    <source>
        <dbReference type="Pfam" id="PF20152"/>
    </source>
</evidence>
<evidence type="ECO:0000256" key="1">
    <source>
        <dbReference type="SAM" id="Phobius"/>
    </source>
</evidence>
<dbReference type="Proteomes" id="UP001049176">
    <property type="component" value="Chromosome 2"/>
</dbReference>
<evidence type="ECO:0000313" key="4">
    <source>
        <dbReference type="Proteomes" id="UP001049176"/>
    </source>
</evidence>
<reference evidence="3" key="1">
    <citation type="journal article" date="2021" name="Genome Biol. Evol.">
        <title>The assembled and annotated genome of the fairy-ring fungus Marasmius oreades.</title>
        <authorList>
            <person name="Hiltunen M."/>
            <person name="Ament-Velasquez S.L."/>
            <person name="Johannesson H."/>
        </authorList>
    </citation>
    <scope>NUCLEOTIDE SEQUENCE</scope>
    <source>
        <strain evidence="3">03SP1</strain>
    </source>
</reference>
<feature type="transmembrane region" description="Helical" evidence="1">
    <location>
        <begin position="215"/>
        <end position="235"/>
    </location>
</feature>
<sequence>MSLTLVVLPEHNFLLETMGVSLFGVVMAAFLYGITGAQVIYYFVWTVPDAPQDRRDGWVLKTLVLFVFAFDTIHMMLITHTMYYYLVSHHNDPAALNECVWSLLLEVLFNGLVALLVQGFLTNRVWRLSKRVPLTGVACLLVLAEFVCIFTFAVDGLIRVKTFEDLAKMKGLSITVNALAAISDLYIALALCWLLHSSQTGYRKSDTLVRKLSIYALNTGAVTSACALASLVSIIAAPNTFIYIMFFFCIGRLYANSLLASLNMRPHVRTLAENNNFGSSLFDDVKFATMTSTRTKSRNSNREKCGCHCHSSSVDEKVKNDNDGEKRRSQSFSIHLSDIIEEGSDTCGIVSVNVVADAGAGAGADASPASPMGLSSTCPPPRTVLVGELAV</sequence>
<dbReference type="PANTHER" id="PTHR40465:SF1">
    <property type="entry name" value="DUF6534 DOMAIN-CONTAINING PROTEIN"/>
    <property type="match status" value="1"/>
</dbReference>
<keyword evidence="1" id="KW-0472">Membrane</keyword>
<dbReference type="KEGG" id="more:E1B28_003701"/>
<protein>
    <recommendedName>
        <fullName evidence="2">DUF6534 domain-containing protein</fullName>
    </recommendedName>
</protein>
<feature type="transmembrane region" description="Helical" evidence="1">
    <location>
        <begin position="133"/>
        <end position="154"/>
    </location>
</feature>
<keyword evidence="4" id="KW-1185">Reference proteome</keyword>
<dbReference type="EMBL" id="CM032182">
    <property type="protein sequence ID" value="KAG7096253.1"/>
    <property type="molecule type" value="Genomic_DNA"/>
</dbReference>
<feature type="transmembrane region" description="Helical" evidence="1">
    <location>
        <begin position="174"/>
        <end position="195"/>
    </location>
</feature>
<keyword evidence="1" id="KW-1133">Transmembrane helix</keyword>
<feature type="transmembrane region" description="Helical" evidence="1">
    <location>
        <begin position="241"/>
        <end position="262"/>
    </location>
</feature>